<dbReference type="Proteomes" id="UP000332515">
    <property type="component" value="Unassembled WGS sequence"/>
</dbReference>
<reference evidence="7 8" key="1">
    <citation type="submission" date="2019-09" db="EMBL/GenBank/DDBJ databases">
        <title>Segnochrobactrum spirostomi gen. nov., sp. nov., isolated from the ciliate Spirostomum cf. yagiui and description of a novel family, Segnochrobactraceae fam. nov. within the order Rhizobiales of the class Alphaproteobacteria.</title>
        <authorList>
            <person name="Akter S."/>
            <person name="Shazib S.U.A."/>
            <person name="Shin M.K."/>
        </authorList>
    </citation>
    <scope>NUCLEOTIDE SEQUENCE [LARGE SCALE GENOMIC DNA]</scope>
    <source>
        <strain evidence="7 8">Sp-1</strain>
    </source>
</reference>
<name>A0A6A7Y9D9_9HYPH</name>
<feature type="transmembrane region" description="Helical" evidence="6">
    <location>
        <begin position="231"/>
        <end position="251"/>
    </location>
</feature>
<evidence type="ECO:0000256" key="6">
    <source>
        <dbReference type="SAM" id="Phobius"/>
    </source>
</evidence>
<dbReference type="GO" id="GO:0009247">
    <property type="term" value="P:glycolipid biosynthetic process"/>
    <property type="evidence" value="ECO:0007669"/>
    <property type="project" value="TreeGrafter"/>
</dbReference>
<dbReference type="PANTHER" id="PTHR11048">
    <property type="entry name" value="PRENYLTRANSFERASES"/>
    <property type="match status" value="1"/>
</dbReference>
<evidence type="ECO:0000256" key="5">
    <source>
        <dbReference type="ARBA" id="ARBA00023136"/>
    </source>
</evidence>
<proteinExistence type="predicted"/>
<keyword evidence="2" id="KW-1003">Cell membrane</keyword>
<dbReference type="GO" id="GO:0005886">
    <property type="term" value="C:plasma membrane"/>
    <property type="evidence" value="ECO:0007669"/>
    <property type="project" value="TreeGrafter"/>
</dbReference>
<dbReference type="InterPro" id="IPR044878">
    <property type="entry name" value="UbiA_sf"/>
</dbReference>
<comment type="subcellular location">
    <subcellularLocation>
        <location evidence="1">Membrane</location>
        <topology evidence="1">Multi-pass membrane protein</topology>
    </subcellularLocation>
</comment>
<dbReference type="InterPro" id="IPR000537">
    <property type="entry name" value="UbiA_prenyltransferase"/>
</dbReference>
<comment type="caution">
    <text evidence="7">The sequence shown here is derived from an EMBL/GenBank/DDBJ whole genome shotgun (WGS) entry which is preliminary data.</text>
</comment>
<dbReference type="EMBL" id="VWNA01000001">
    <property type="protein sequence ID" value="MQT14262.1"/>
    <property type="molecule type" value="Genomic_DNA"/>
</dbReference>
<dbReference type="InterPro" id="IPR023214">
    <property type="entry name" value="HAD_sf"/>
</dbReference>
<organism evidence="7 8">
    <name type="scientific">Segnochrobactrum spirostomi</name>
    <dbReference type="NCBI Taxonomy" id="2608987"/>
    <lineage>
        <taxon>Bacteria</taxon>
        <taxon>Pseudomonadati</taxon>
        <taxon>Pseudomonadota</taxon>
        <taxon>Alphaproteobacteria</taxon>
        <taxon>Hyphomicrobiales</taxon>
        <taxon>Segnochrobactraceae</taxon>
        <taxon>Segnochrobactrum</taxon>
    </lineage>
</organism>
<protein>
    <submittedName>
        <fullName evidence="7">UbiA family prenyltransferase</fullName>
    </submittedName>
</protein>
<gene>
    <name evidence="7" type="ORF">F0357_16745</name>
</gene>
<evidence type="ECO:0000256" key="1">
    <source>
        <dbReference type="ARBA" id="ARBA00004141"/>
    </source>
</evidence>
<feature type="transmembrane region" description="Helical" evidence="6">
    <location>
        <begin position="433"/>
        <end position="449"/>
    </location>
</feature>
<feature type="transmembrane region" description="Helical" evidence="6">
    <location>
        <begin position="398"/>
        <end position="418"/>
    </location>
</feature>
<feature type="transmembrane region" description="Helical" evidence="6">
    <location>
        <begin position="303"/>
        <end position="320"/>
    </location>
</feature>
<evidence type="ECO:0000256" key="3">
    <source>
        <dbReference type="ARBA" id="ARBA00022692"/>
    </source>
</evidence>
<feature type="transmembrane region" description="Helical" evidence="6">
    <location>
        <begin position="461"/>
        <end position="483"/>
    </location>
</feature>
<evidence type="ECO:0000313" key="7">
    <source>
        <dbReference type="EMBL" id="MQT14262.1"/>
    </source>
</evidence>
<keyword evidence="4 6" id="KW-1133">Transmembrane helix</keyword>
<evidence type="ECO:0000256" key="2">
    <source>
        <dbReference type="ARBA" id="ARBA00022475"/>
    </source>
</evidence>
<dbReference type="Pfam" id="PF01040">
    <property type="entry name" value="UbiA"/>
    <property type="match status" value="1"/>
</dbReference>
<dbReference type="CDD" id="cd13963">
    <property type="entry name" value="PT_UbiA_2"/>
    <property type="match status" value="1"/>
</dbReference>
<dbReference type="InterPro" id="IPR039653">
    <property type="entry name" value="Prenyltransferase"/>
</dbReference>
<sequence length="485" mass="52905">MTSIALSPDALNADADPVPLVIDVDGTLIKTDLLYESALQFVAKHPLQVHRLPLWLSNGKAHLKTALADRIEVNGHTIPLRHEVVELIAEAKAQGRPVFLASASERRWVQAIADAIGPLAGVFATDAATNLEGDRKAAALEAAFGAGGFDYVGNQDVDIPVWRKARRAIVVAETSAFESRVLRALPDAEVLARPRTQLRRYVKALRVHQWAKNVLVFLPLLASHRFTLEDVLAALLAFVCFSLAASSAYILNDLLDLPADREHRTKSRRPFAAGDVPVLHGVAMVPALAAAAFLTALLLPPRFAVILALYYASTIVYSLILKRRVLVDVITLAGLYTIRVFGGVAALSMAWSPWLMMFSLFLFLSLAAVKRCSELIDRQKAGKEPPPGRGYHFEDLRVMLPLGVAAGYGAVAVVALYLNSPEVRALYEHPNRLWLLCPIVLYWISRILILCNRGQMHEDPVVFATTDKVSLLTAAAGIAVVVFSA</sequence>
<dbReference type="PANTHER" id="PTHR11048:SF5">
    <property type="entry name" value="DECAPRENYL-PHOSPHATE PHOSPHORIBOSYLTRANSFERASE"/>
    <property type="match status" value="1"/>
</dbReference>
<dbReference type="Gene3D" id="3.40.50.1000">
    <property type="entry name" value="HAD superfamily/HAD-like"/>
    <property type="match status" value="1"/>
</dbReference>
<dbReference type="GO" id="GO:0016765">
    <property type="term" value="F:transferase activity, transferring alkyl or aryl (other than methyl) groups"/>
    <property type="evidence" value="ECO:0007669"/>
    <property type="project" value="InterPro"/>
</dbReference>
<keyword evidence="8" id="KW-1185">Reference proteome</keyword>
<dbReference type="RefSeq" id="WP_153484645.1">
    <property type="nucleotide sequence ID" value="NZ_VWNA01000001.1"/>
</dbReference>
<evidence type="ECO:0000256" key="4">
    <source>
        <dbReference type="ARBA" id="ARBA00022989"/>
    </source>
</evidence>
<keyword evidence="7" id="KW-0808">Transferase</keyword>
<evidence type="ECO:0000313" key="8">
    <source>
        <dbReference type="Proteomes" id="UP000332515"/>
    </source>
</evidence>
<dbReference type="SUPFAM" id="SSF56784">
    <property type="entry name" value="HAD-like"/>
    <property type="match status" value="1"/>
</dbReference>
<accession>A0A6A7Y9D9</accession>
<keyword evidence="3 6" id="KW-0812">Transmembrane</keyword>
<dbReference type="NCBIfam" id="NF006088">
    <property type="entry name" value="PRK08238.1"/>
    <property type="match status" value="1"/>
</dbReference>
<dbReference type="Gene3D" id="1.10.357.140">
    <property type="entry name" value="UbiA prenyltransferase"/>
    <property type="match status" value="1"/>
</dbReference>
<feature type="transmembrane region" description="Helical" evidence="6">
    <location>
        <begin position="272"/>
        <end position="297"/>
    </location>
</feature>
<dbReference type="InterPro" id="IPR036412">
    <property type="entry name" value="HAD-like_sf"/>
</dbReference>
<dbReference type="AlphaFoldDB" id="A0A6A7Y9D9"/>
<keyword evidence="5 6" id="KW-0472">Membrane</keyword>
<feature type="transmembrane region" description="Helical" evidence="6">
    <location>
        <begin position="351"/>
        <end position="369"/>
    </location>
</feature>